<dbReference type="GeneID" id="9744886"/>
<dbReference type="STRING" id="679926.Mpet_2394"/>
<feature type="compositionally biased region" description="Basic and acidic residues" evidence="1">
    <location>
        <begin position="293"/>
        <end position="303"/>
    </location>
</feature>
<evidence type="ECO:0000313" key="4">
    <source>
        <dbReference type="Proteomes" id="UP000006565"/>
    </source>
</evidence>
<feature type="compositionally biased region" description="Basic and acidic residues" evidence="1">
    <location>
        <begin position="276"/>
        <end position="285"/>
    </location>
</feature>
<dbReference type="RefSeq" id="WP_013330318.1">
    <property type="nucleotide sequence ID" value="NC_014507.1"/>
</dbReference>
<proteinExistence type="predicted"/>
<feature type="transmembrane region" description="Helical" evidence="2">
    <location>
        <begin position="81"/>
        <end position="98"/>
    </location>
</feature>
<feature type="compositionally biased region" description="Polar residues" evidence="1">
    <location>
        <begin position="237"/>
        <end position="249"/>
    </location>
</feature>
<keyword evidence="4" id="KW-1185">Reference proteome</keyword>
<feature type="compositionally biased region" description="Basic and acidic residues" evidence="1">
    <location>
        <begin position="311"/>
        <end position="326"/>
    </location>
</feature>
<reference evidence="3 4" key="1">
    <citation type="journal article" date="2010" name="Stand. Genomic Sci.">
        <title>Complete genome sequence of Methanoplanus petrolearius type strain (SEBR 4847).</title>
        <authorList>
            <person name="Brambilla E."/>
            <person name="Djao O.D."/>
            <person name="Daligault H."/>
            <person name="Lapidus A."/>
            <person name="Lucas S."/>
            <person name="Hammon N."/>
            <person name="Nolan M."/>
            <person name="Tice H."/>
            <person name="Cheng J.F."/>
            <person name="Han C."/>
            <person name="Tapia R."/>
            <person name="Goodwin L."/>
            <person name="Pitluck S."/>
            <person name="Liolios K."/>
            <person name="Ivanova N."/>
            <person name="Mavromatis K."/>
            <person name="Mikhailova N."/>
            <person name="Pati A."/>
            <person name="Chen A."/>
            <person name="Palaniappan K."/>
            <person name="Land M."/>
            <person name="Hauser L."/>
            <person name="Chang Y.J."/>
            <person name="Jeffries C.D."/>
            <person name="Rohde M."/>
            <person name="Spring S."/>
            <person name="Sikorski J."/>
            <person name="Goker M."/>
            <person name="Woyke T."/>
            <person name="Bristow J."/>
            <person name="Eisen J.A."/>
            <person name="Markowitz V."/>
            <person name="Hugenholtz P."/>
            <person name="Kyrpides N.C."/>
            <person name="Klenk H.P."/>
        </authorList>
    </citation>
    <scope>NUCLEOTIDE SEQUENCE [LARGE SCALE GENOMIC DNA]</scope>
    <source>
        <strain evidence="4">DSM 11571 / OCM 486 / SEBR 4847</strain>
    </source>
</reference>
<keyword evidence="2" id="KW-0472">Membrane</keyword>
<accession>E1RDV4</accession>
<feature type="transmembrane region" description="Helical" evidence="2">
    <location>
        <begin position="118"/>
        <end position="137"/>
    </location>
</feature>
<keyword evidence="2" id="KW-1133">Transmembrane helix</keyword>
<dbReference type="Proteomes" id="UP000006565">
    <property type="component" value="Chromosome"/>
</dbReference>
<keyword evidence="2" id="KW-0812">Transmembrane</keyword>
<feature type="region of interest" description="Disordered" evidence="1">
    <location>
        <begin position="188"/>
        <end position="326"/>
    </location>
</feature>
<gene>
    <name evidence="3" type="ordered locus">Mpet_2394</name>
</gene>
<evidence type="ECO:0000256" key="2">
    <source>
        <dbReference type="SAM" id="Phobius"/>
    </source>
</evidence>
<evidence type="ECO:0000256" key="1">
    <source>
        <dbReference type="SAM" id="MobiDB-lite"/>
    </source>
</evidence>
<organism evidence="3 4">
    <name type="scientific">Methanolacinia petrolearia (strain DSM 11571 / OCM 486 / SEBR 4847)</name>
    <name type="common">Methanoplanus petrolearius</name>
    <dbReference type="NCBI Taxonomy" id="679926"/>
    <lineage>
        <taxon>Archaea</taxon>
        <taxon>Methanobacteriati</taxon>
        <taxon>Methanobacteriota</taxon>
        <taxon>Stenosarchaea group</taxon>
        <taxon>Methanomicrobia</taxon>
        <taxon>Methanomicrobiales</taxon>
        <taxon>Methanomicrobiaceae</taxon>
        <taxon>Methanolacinia</taxon>
    </lineage>
</organism>
<dbReference type="eggNOG" id="arCOG12672">
    <property type="taxonomic scope" value="Archaea"/>
</dbReference>
<dbReference type="OrthoDB" id="374368at2157"/>
<sequence>MASVSDFIELAPNENVVKEYRSFRMKKPQNATVNIAATNMRLILYGQSSRGRKTGRPTLTQEIRIEDIRGVEIYEKESPRIILIIVGLFFLASAGLLAADRLPSIYRILEGILGNGSYGVLITAAVGVAIFASAFYFRNREFEILVKANNNNLNTGMFSEKTVFKQGIDSPKILRELGSIIIQIQKDREKNHDNSSRHKQNFHSYRDETETEFGDEGIYEEEIESIFEVDEIPRKTPGTSYGTAYSEQQPAPAYEENSRENSGDFNDIQEQETEQENAKEQDKQSGSEIIEEYYDRGREKVNVDDILNTMEKIENPTSKKKDDYMF</sequence>
<dbReference type="KEGG" id="mpi:Mpet_2394"/>
<dbReference type="AlphaFoldDB" id="E1RDV4"/>
<name>E1RDV4_METP4</name>
<dbReference type="HOGENOM" id="CLU_851565_0_0_2"/>
<evidence type="ECO:0000313" key="3">
    <source>
        <dbReference type="EMBL" id="ADN37141.1"/>
    </source>
</evidence>
<feature type="compositionally biased region" description="Acidic residues" evidence="1">
    <location>
        <begin position="209"/>
        <end position="230"/>
    </location>
</feature>
<dbReference type="EMBL" id="CP002117">
    <property type="protein sequence ID" value="ADN37141.1"/>
    <property type="molecule type" value="Genomic_DNA"/>
</dbReference>
<protein>
    <submittedName>
        <fullName evidence="3">Uncharacterized protein</fullName>
    </submittedName>
</protein>